<proteinExistence type="predicted"/>
<accession>A0AAV8X4E9</accession>
<gene>
    <name evidence="2" type="ORF">NQ318_019295</name>
</gene>
<keyword evidence="3" id="KW-1185">Reference proteome</keyword>
<keyword evidence="1" id="KW-1133">Transmembrane helix</keyword>
<dbReference type="AlphaFoldDB" id="A0AAV8X4E9"/>
<reference evidence="2" key="1">
    <citation type="journal article" date="2023" name="Insect Mol. Biol.">
        <title>Genome sequencing provides insights into the evolution of gene families encoding plant cell wall-degrading enzymes in longhorned beetles.</title>
        <authorList>
            <person name="Shin N.R."/>
            <person name="Okamura Y."/>
            <person name="Kirsch R."/>
            <person name="Pauchet Y."/>
        </authorList>
    </citation>
    <scope>NUCLEOTIDE SEQUENCE</scope>
    <source>
        <strain evidence="2">AMC_N1</strain>
    </source>
</reference>
<protein>
    <submittedName>
        <fullName evidence="2">Uncharacterized protein</fullName>
    </submittedName>
</protein>
<keyword evidence="1" id="KW-0472">Membrane</keyword>
<name>A0AAV8X4E9_9CUCU</name>
<dbReference type="EMBL" id="JAPWTK010001182">
    <property type="protein sequence ID" value="KAJ8933650.1"/>
    <property type="molecule type" value="Genomic_DNA"/>
</dbReference>
<evidence type="ECO:0000313" key="2">
    <source>
        <dbReference type="EMBL" id="KAJ8933650.1"/>
    </source>
</evidence>
<feature type="transmembrane region" description="Helical" evidence="1">
    <location>
        <begin position="44"/>
        <end position="63"/>
    </location>
</feature>
<keyword evidence="1" id="KW-0812">Transmembrane</keyword>
<sequence length="73" mass="8757">MLVSGKAKRDEQIMRNRLNRNKSLWVRLNQNVPAWLIFNCRNRYGILFAAATVLLGYIYYIRASENRFSFMRQ</sequence>
<comment type="caution">
    <text evidence="2">The sequence shown here is derived from an EMBL/GenBank/DDBJ whole genome shotgun (WGS) entry which is preliminary data.</text>
</comment>
<evidence type="ECO:0000256" key="1">
    <source>
        <dbReference type="SAM" id="Phobius"/>
    </source>
</evidence>
<organism evidence="2 3">
    <name type="scientific">Aromia moschata</name>
    <dbReference type="NCBI Taxonomy" id="1265417"/>
    <lineage>
        <taxon>Eukaryota</taxon>
        <taxon>Metazoa</taxon>
        <taxon>Ecdysozoa</taxon>
        <taxon>Arthropoda</taxon>
        <taxon>Hexapoda</taxon>
        <taxon>Insecta</taxon>
        <taxon>Pterygota</taxon>
        <taxon>Neoptera</taxon>
        <taxon>Endopterygota</taxon>
        <taxon>Coleoptera</taxon>
        <taxon>Polyphaga</taxon>
        <taxon>Cucujiformia</taxon>
        <taxon>Chrysomeloidea</taxon>
        <taxon>Cerambycidae</taxon>
        <taxon>Cerambycinae</taxon>
        <taxon>Callichromatini</taxon>
        <taxon>Aromia</taxon>
    </lineage>
</organism>
<dbReference type="Proteomes" id="UP001162162">
    <property type="component" value="Unassembled WGS sequence"/>
</dbReference>
<evidence type="ECO:0000313" key="3">
    <source>
        <dbReference type="Proteomes" id="UP001162162"/>
    </source>
</evidence>